<dbReference type="GO" id="GO:0005886">
    <property type="term" value="C:plasma membrane"/>
    <property type="evidence" value="ECO:0007669"/>
    <property type="project" value="TreeGrafter"/>
</dbReference>
<comment type="catalytic activity">
    <reaction evidence="6">
        <text>Preferential cleavage: (Ac)2-L-Lys-D-Ala-|-D-Ala. Also transpeptidation of peptidyl-alanyl moieties that are N-acyl substituents of D-alanine.</text>
        <dbReference type="EC" id="3.4.16.4"/>
    </reaction>
</comment>
<evidence type="ECO:0000256" key="6">
    <source>
        <dbReference type="ARBA" id="ARBA00034000"/>
    </source>
</evidence>
<protein>
    <recommendedName>
        <fullName evidence="4">serine-type D-Ala-D-Ala carboxypeptidase</fullName>
        <ecNumber evidence="4">3.4.16.4</ecNumber>
    </recommendedName>
</protein>
<dbReference type="InterPro" id="IPR005311">
    <property type="entry name" value="PBP_dimer"/>
</dbReference>
<evidence type="ECO:0000256" key="5">
    <source>
        <dbReference type="ARBA" id="ARBA00023136"/>
    </source>
</evidence>
<sequence length="569" mass="63659">MNPNRLIIFMISLLVVFAILIYRLMDIQLFSTENFGNSHVNLLQESTSQRTSKIELSAGRGLILDRYGNPMNKKIERDVVMFPFVNEVEEIKTVLKEITGVDQSLWNDWFSKEEEAFFLKDKGYNLTDEQFDRIDKASLPGVMVVKKESLPDRESLPHLIGMTGEGDESYLPSNETETHGISGIEAAFDRFLASEETQTAQYHIDALGNPLLGLGMRLTDLGNPFYPLSVQTTMDVELQQKLHAIIQDMGIIEGGLVLLDVESREVLAMISRPDISLNELYEEKQSIKNRMLTSYPPGSIFKTVIATAAIENYPALIKTNFNCNKSLYGTGEGARKLGLLSFEDSFAQSCNYTFAEAARRLIEMDNEIIETYAKKLGLIDVVGWEGQIFHYKGFRQLPEEEHGNVWGSDSDKTVPRAISQTAIGQKNVKVTPLAMANMMATIADDGVIKQVRAVQRITYENNTELHSFESGSSQALSGVTALKLQELLEKVVDGGTGRQLSALPIAGKSGTAETGKEGVNHYWFAGYFPREEPKYAMAVVELNQRIDQQQIYTLYAYLAQEVLGHKVED</sequence>
<name>A0A1H4FEG8_9BACI</name>
<evidence type="ECO:0000256" key="4">
    <source>
        <dbReference type="ARBA" id="ARBA00012448"/>
    </source>
</evidence>
<dbReference type="EC" id="3.4.16.4" evidence="4"/>
<keyword evidence="10" id="KW-0131">Cell cycle</keyword>
<proteinExistence type="inferred from homology"/>
<evidence type="ECO:0000256" key="3">
    <source>
        <dbReference type="ARBA" id="ARBA00007171"/>
    </source>
</evidence>
<accession>A0A1H4FEG8</accession>
<evidence type="ECO:0000256" key="1">
    <source>
        <dbReference type="ARBA" id="ARBA00004370"/>
    </source>
</evidence>
<evidence type="ECO:0000313" key="10">
    <source>
        <dbReference type="EMBL" id="SEA95571.1"/>
    </source>
</evidence>
<evidence type="ECO:0000313" key="11">
    <source>
        <dbReference type="Proteomes" id="UP000198584"/>
    </source>
</evidence>
<dbReference type="PANTHER" id="PTHR30627:SF24">
    <property type="entry name" value="PENICILLIN-BINDING PROTEIN 4B"/>
    <property type="match status" value="1"/>
</dbReference>
<evidence type="ECO:0000256" key="2">
    <source>
        <dbReference type="ARBA" id="ARBA00004752"/>
    </source>
</evidence>
<feature type="domain" description="Penicillin-binding protein transpeptidase" evidence="8">
    <location>
        <begin position="254"/>
        <end position="540"/>
    </location>
</feature>
<keyword evidence="7" id="KW-1133">Transmembrane helix</keyword>
<dbReference type="GO" id="GO:0071555">
    <property type="term" value="P:cell wall organization"/>
    <property type="evidence" value="ECO:0007669"/>
    <property type="project" value="TreeGrafter"/>
</dbReference>
<dbReference type="InterPro" id="IPR012338">
    <property type="entry name" value="Beta-lactam/transpept-like"/>
</dbReference>
<gene>
    <name evidence="10" type="ORF">SAMN05421743_11162</name>
</gene>
<dbReference type="GO" id="GO:0051301">
    <property type="term" value="P:cell division"/>
    <property type="evidence" value="ECO:0007669"/>
    <property type="project" value="UniProtKB-KW"/>
</dbReference>
<dbReference type="SUPFAM" id="SSF56601">
    <property type="entry name" value="beta-lactamase/transpeptidase-like"/>
    <property type="match status" value="1"/>
</dbReference>
<dbReference type="GO" id="GO:0008658">
    <property type="term" value="F:penicillin binding"/>
    <property type="evidence" value="ECO:0007669"/>
    <property type="project" value="InterPro"/>
</dbReference>
<dbReference type="Pfam" id="PF03717">
    <property type="entry name" value="PBP_dimer"/>
    <property type="match status" value="1"/>
</dbReference>
<comment type="subcellular location">
    <subcellularLocation>
        <location evidence="1">Membrane</location>
    </subcellularLocation>
</comment>
<keyword evidence="7" id="KW-0812">Transmembrane</keyword>
<dbReference type="STRING" id="571932.SAMN05421743_11162"/>
<evidence type="ECO:0000259" key="8">
    <source>
        <dbReference type="Pfam" id="PF00905"/>
    </source>
</evidence>
<dbReference type="InterPro" id="IPR050515">
    <property type="entry name" value="Beta-lactam/transpept"/>
</dbReference>
<dbReference type="AlphaFoldDB" id="A0A1H4FEG8"/>
<dbReference type="Gene3D" id="3.40.710.10">
    <property type="entry name" value="DD-peptidase/beta-lactamase superfamily"/>
    <property type="match status" value="1"/>
</dbReference>
<dbReference type="InterPro" id="IPR036138">
    <property type="entry name" value="PBP_dimer_sf"/>
</dbReference>
<dbReference type="PANTHER" id="PTHR30627">
    <property type="entry name" value="PEPTIDOGLYCAN D,D-TRANSPEPTIDASE"/>
    <property type="match status" value="1"/>
</dbReference>
<dbReference type="SUPFAM" id="SSF56519">
    <property type="entry name" value="Penicillin binding protein dimerisation domain"/>
    <property type="match status" value="1"/>
</dbReference>
<comment type="similarity">
    <text evidence="3">Belongs to the transpeptidase family.</text>
</comment>
<comment type="pathway">
    <text evidence="2">Cell wall biogenesis; peptidoglycan biosynthesis.</text>
</comment>
<dbReference type="EMBL" id="FNQR01000011">
    <property type="protein sequence ID" value="SEA95571.1"/>
    <property type="molecule type" value="Genomic_DNA"/>
</dbReference>
<keyword evidence="11" id="KW-1185">Reference proteome</keyword>
<organism evidence="10 11">
    <name type="scientific">Thalassobacillus cyri</name>
    <dbReference type="NCBI Taxonomy" id="571932"/>
    <lineage>
        <taxon>Bacteria</taxon>
        <taxon>Bacillati</taxon>
        <taxon>Bacillota</taxon>
        <taxon>Bacilli</taxon>
        <taxon>Bacillales</taxon>
        <taxon>Bacillaceae</taxon>
        <taxon>Thalassobacillus</taxon>
    </lineage>
</organism>
<evidence type="ECO:0000256" key="7">
    <source>
        <dbReference type="SAM" id="Phobius"/>
    </source>
</evidence>
<dbReference type="Proteomes" id="UP000198584">
    <property type="component" value="Unassembled WGS sequence"/>
</dbReference>
<dbReference type="OrthoDB" id="2985542at2"/>
<dbReference type="InterPro" id="IPR001460">
    <property type="entry name" value="PCN-bd_Tpept"/>
</dbReference>
<feature type="domain" description="Penicillin-binding protein dimerisation" evidence="9">
    <location>
        <begin position="57"/>
        <end position="211"/>
    </location>
</feature>
<reference evidence="10 11" key="1">
    <citation type="submission" date="2016-10" db="EMBL/GenBank/DDBJ databases">
        <authorList>
            <person name="de Groot N.N."/>
        </authorList>
    </citation>
    <scope>NUCLEOTIDE SEQUENCE [LARGE SCALE GENOMIC DNA]</scope>
    <source>
        <strain evidence="10 11">CCM7597</strain>
    </source>
</reference>
<dbReference type="Pfam" id="PF00905">
    <property type="entry name" value="Transpeptidase"/>
    <property type="match status" value="1"/>
</dbReference>
<evidence type="ECO:0000259" key="9">
    <source>
        <dbReference type="Pfam" id="PF03717"/>
    </source>
</evidence>
<keyword evidence="10" id="KW-0132">Cell division</keyword>
<feature type="transmembrane region" description="Helical" evidence="7">
    <location>
        <begin position="6"/>
        <end position="25"/>
    </location>
</feature>
<dbReference type="GO" id="GO:0009002">
    <property type="term" value="F:serine-type D-Ala-D-Ala carboxypeptidase activity"/>
    <property type="evidence" value="ECO:0007669"/>
    <property type="project" value="UniProtKB-EC"/>
</dbReference>
<dbReference type="GO" id="GO:0071972">
    <property type="term" value="F:peptidoglycan L,D-transpeptidase activity"/>
    <property type="evidence" value="ECO:0007669"/>
    <property type="project" value="TreeGrafter"/>
</dbReference>
<dbReference type="Gene3D" id="3.90.1310.10">
    <property type="entry name" value="Penicillin-binding protein 2a (Domain 2)"/>
    <property type="match status" value="1"/>
</dbReference>
<keyword evidence="5 7" id="KW-0472">Membrane</keyword>